<reference evidence="1 2" key="1">
    <citation type="submission" date="2013-12" db="EMBL/GenBank/DDBJ databases">
        <authorList>
            <person name="Cubeta M."/>
            <person name="Pakala S."/>
            <person name="Fedorova N."/>
            <person name="Thomas E."/>
            <person name="Dean R."/>
            <person name="Jabaji S."/>
            <person name="Neate S."/>
            <person name="Toda T."/>
            <person name="Tavantzis S."/>
            <person name="Vilgalys R."/>
            <person name="Bharathan N."/>
            <person name="Pakala S."/>
            <person name="Losada L.S."/>
            <person name="Zafar N."/>
            <person name="Nierman W."/>
        </authorList>
    </citation>
    <scope>NUCLEOTIDE SEQUENCE [LARGE SCALE GENOMIC DNA]</scope>
    <source>
        <strain evidence="1 2">123E</strain>
    </source>
</reference>
<dbReference type="Proteomes" id="UP000027456">
    <property type="component" value="Unassembled WGS sequence"/>
</dbReference>
<evidence type="ECO:0000313" key="1">
    <source>
        <dbReference type="EMBL" id="KEP48704.1"/>
    </source>
</evidence>
<dbReference type="EMBL" id="AZST01000468">
    <property type="protein sequence ID" value="KEP48704.1"/>
    <property type="molecule type" value="Genomic_DNA"/>
</dbReference>
<evidence type="ECO:0000313" key="2">
    <source>
        <dbReference type="Proteomes" id="UP000027456"/>
    </source>
</evidence>
<dbReference type="HOGENOM" id="CLU_039311_0_0_1"/>
<protein>
    <submittedName>
        <fullName evidence="1">Pmr5/Cas1p GDSL/SGNH-like acyl-esterase family protein</fullName>
    </submittedName>
</protein>
<dbReference type="OrthoDB" id="630188at2759"/>
<gene>
    <name evidence="1" type="ORF">V565_117700</name>
</gene>
<dbReference type="AlphaFoldDB" id="A0A074RPB7"/>
<comment type="caution">
    <text evidence="1">The sequence shown here is derived from an EMBL/GenBank/DDBJ whole genome shotgun (WGS) entry which is preliminary data.</text>
</comment>
<accession>A0A074RPB7</accession>
<proteinExistence type="predicted"/>
<name>A0A074RPB7_9AGAM</name>
<sequence>MDTERGPFLVSPKTTLLLRSLRTNTRGIITATVVTTFLLSGLLYASDAPRVALRFVSSAYSNPQNTWPTECSPDDFSDGAWELKSPESYPLEYFLSLYPFNASDPNAMNQVNSPTPEVARDPLAPLGFAGCASGRERTWHLGMHDDGTPDRNHPDLWEYVVRGASYDWVPKSKSCRKYNEKVDPDDFVTMLVQRGGWFLVGDSVTEQHFFSMSCLLYPHVRAAPDYGPIGGSGPRDWPQHLYLNPTSPLVTQLELPAGFDMDQTPLVTFRRVDLLFSQDELDSVHRAMHSNASGDVPITLFGPGASESYNLSPKTYLEQFMQPLPRGNYRTLIVSTAGHWTTGSLPGARDPENTAAGATNPGVYKTFVEAVKVWTSQVSSALSSDTKGRHVLIRAYLPGHEYDCHHAPGPLAAVRPFSQEWYNWSWIGRMNEAFKAAIANQANSKITFLGLDRMALLRPDAHALSDCLHIQVGAGIFEGWSRYIWHLADDMGRSRFDRRS</sequence>
<keyword evidence="2" id="KW-1185">Reference proteome</keyword>
<dbReference type="STRING" id="1423351.A0A074RPB7"/>
<organism evidence="1 2">
    <name type="scientific">Rhizoctonia solani 123E</name>
    <dbReference type="NCBI Taxonomy" id="1423351"/>
    <lineage>
        <taxon>Eukaryota</taxon>
        <taxon>Fungi</taxon>
        <taxon>Dikarya</taxon>
        <taxon>Basidiomycota</taxon>
        <taxon>Agaricomycotina</taxon>
        <taxon>Agaricomycetes</taxon>
        <taxon>Cantharellales</taxon>
        <taxon>Ceratobasidiaceae</taxon>
        <taxon>Rhizoctonia</taxon>
    </lineage>
</organism>